<dbReference type="SUPFAM" id="SSF56281">
    <property type="entry name" value="Metallo-hydrolase/oxidoreductase"/>
    <property type="match status" value="1"/>
</dbReference>
<dbReference type="PANTHER" id="PTHR28283:SF1">
    <property type="entry name" value="3',5'-CYCLIC-NUCLEOTIDE PHOSPHODIESTERASE 1"/>
    <property type="match status" value="1"/>
</dbReference>
<dbReference type="Pfam" id="PF02112">
    <property type="entry name" value="PDEase_II"/>
    <property type="match status" value="1"/>
</dbReference>
<dbReference type="GO" id="GO:0006198">
    <property type="term" value="P:cAMP catabolic process"/>
    <property type="evidence" value="ECO:0007669"/>
    <property type="project" value="InterPro"/>
</dbReference>
<dbReference type="AlphaFoldDB" id="A0A9P3G2A5"/>
<evidence type="ECO:0000313" key="2">
    <source>
        <dbReference type="Proteomes" id="UP000703269"/>
    </source>
</evidence>
<dbReference type="OrthoDB" id="258495at2759"/>
<dbReference type="GO" id="GO:0047555">
    <property type="term" value="F:3',5'-cyclic-GMP phosphodiesterase activity"/>
    <property type="evidence" value="ECO:0007669"/>
    <property type="project" value="TreeGrafter"/>
</dbReference>
<dbReference type="PANTHER" id="PTHR28283">
    <property type="entry name" value="3',5'-CYCLIC-NUCLEOTIDE PHOSPHODIESTERASE 1"/>
    <property type="match status" value="1"/>
</dbReference>
<dbReference type="InterPro" id="IPR000396">
    <property type="entry name" value="Pdiesterase2"/>
</dbReference>
<dbReference type="GO" id="GO:1902660">
    <property type="term" value="P:negative regulation of glucose mediated signaling pathway"/>
    <property type="evidence" value="ECO:0007669"/>
    <property type="project" value="TreeGrafter"/>
</dbReference>
<dbReference type="GO" id="GO:0004115">
    <property type="term" value="F:3',5'-cyclic-AMP phosphodiesterase activity"/>
    <property type="evidence" value="ECO:0007669"/>
    <property type="project" value="InterPro"/>
</dbReference>
<keyword evidence="2" id="KW-1185">Reference proteome</keyword>
<reference evidence="1 2" key="1">
    <citation type="submission" date="2021-08" db="EMBL/GenBank/DDBJ databases">
        <title>Draft Genome Sequence of Phanerochaete sordida strain YK-624.</title>
        <authorList>
            <person name="Mori T."/>
            <person name="Dohra H."/>
            <person name="Suzuki T."/>
            <person name="Kawagishi H."/>
            <person name="Hirai H."/>
        </authorList>
    </citation>
    <scope>NUCLEOTIDE SEQUENCE [LARGE SCALE GENOMIC DNA]</scope>
    <source>
        <strain evidence="1 2">YK-624</strain>
    </source>
</reference>
<proteinExistence type="predicted"/>
<dbReference type="EMBL" id="BPQB01000005">
    <property type="protein sequence ID" value="GJE86807.1"/>
    <property type="molecule type" value="Genomic_DNA"/>
</dbReference>
<accession>A0A9P3G2A5</accession>
<dbReference type="InterPro" id="IPR036866">
    <property type="entry name" value="RibonucZ/Hydroxyglut_hydro"/>
</dbReference>
<dbReference type="Proteomes" id="UP000703269">
    <property type="component" value="Unassembled WGS sequence"/>
</dbReference>
<dbReference type="PRINTS" id="PR00388">
    <property type="entry name" value="PDIESTERASE2"/>
</dbReference>
<dbReference type="Gene3D" id="3.60.15.10">
    <property type="entry name" value="Ribonuclease Z/Hydroxyacylglutathione hydrolase-like"/>
    <property type="match status" value="1"/>
</dbReference>
<evidence type="ECO:0000313" key="1">
    <source>
        <dbReference type="EMBL" id="GJE86807.1"/>
    </source>
</evidence>
<name>A0A9P3G2A5_9APHY</name>
<organism evidence="1 2">
    <name type="scientific">Phanerochaete sordida</name>
    <dbReference type="NCBI Taxonomy" id="48140"/>
    <lineage>
        <taxon>Eukaryota</taxon>
        <taxon>Fungi</taxon>
        <taxon>Dikarya</taxon>
        <taxon>Basidiomycota</taxon>
        <taxon>Agaricomycotina</taxon>
        <taxon>Agaricomycetes</taxon>
        <taxon>Polyporales</taxon>
        <taxon>Phanerochaetaceae</taxon>
        <taxon>Phanerochaete</taxon>
    </lineage>
</organism>
<comment type="caution">
    <text evidence="1">The sequence shown here is derived from an EMBL/GenBank/DDBJ whole genome shotgun (WGS) entry which is preliminary data.</text>
</comment>
<sequence length="324" mass="35522">MPAFDLVVIGCGGGPNETNLSSYFLKTHDASWNEGIISIEAGSGLGALERVLQNNPGLLESPRSAAEVLSWIRSYLITHAHLDHVSGLVLAAGSLNGPTRRILSTRDVLKDIQGIFSDRLWPNLASWNSRDPSAPLLYSQLTISERYAPVAKDVSVRVMPISHGQTSTQQTYDSSAFFVRHDPSSKQLLFFGDVEPDSLSTKPRTIDVWRVAAPMIPRALDTIFIECSYPAGRPNEQLYGHLSPEHLAAELSALAQEVAKLRNNGTAQVLRGVRVYITHCKDDLAGQYHEPIHLVIATQVRNLVDQQNLGVEIIAAEQGMQITI</sequence>
<protein>
    <submittedName>
        <fullName evidence="1">3',5'-cyclic-nucleotide phosphodiesterase</fullName>
    </submittedName>
</protein>
<dbReference type="CDD" id="cd07735">
    <property type="entry name" value="class_II_PDE_MBL-fold"/>
    <property type="match status" value="1"/>
</dbReference>
<gene>
    <name evidence="1" type="ORF">PsYK624_028900</name>
</gene>